<comment type="catalytic activity">
    <reaction evidence="1">
        <text>O-phospho-L-seryl-[protein] + H2O = L-seryl-[protein] + phosphate</text>
        <dbReference type="Rhea" id="RHEA:20629"/>
        <dbReference type="Rhea" id="RHEA-COMP:9863"/>
        <dbReference type="Rhea" id="RHEA-COMP:11604"/>
        <dbReference type="ChEBI" id="CHEBI:15377"/>
        <dbReference type="ChEBI" id="CHEBI:29999"/>
        <dbReference type="ChEBI" id="CHEBI:43474"/>
        <dbReference type="ChEBI" id="CHEBI:83421"/>
        <dbReference type="EC" id="3.1.3.16"/>
    </reaction>
</comment>
<keyword evidence="1" id="KW-0464">Manganese</keyword>
<dbReference type="OrthoDB" id="60843at2759"/>
<proteinExistence type="inferred from homology"/>
<evidence type="ECO:0000313" key="5">
    <source>
        <dbReference type="Proteomes" id="UP000249723"/>
    </source>
</evidence>
<comment type="cofactor">
    <cofactor evidence="1">
        <name>Mg(2+)</name>
        <dbReference type="ChEBI" id="CHEBI:18420"/>
    </cofactor>
</comment>
<keyword evidence="1" id="KW-0904">Protein phosphatase</keyword>
<keyword evidence="1" id="KW-0479">Metal-binding</keyword>
<dbReference type="PANTHER" id="PTHR12320:SF84">
    <property type="entry name" value="PROTEIN PHOSPHATASE"/>
    <property type="match status" value="1"/>
</dbReference>
<dbReference type="SMART" id="SM00332">
    <property type="entry name" value="PP2Cc"/>
    <property type="match status" value="1"/>
</dbReference>
<feature type="region of interest" description="Disordered" evidence="2">
    <location>
        <begin position="77"/>
        <end position="166"/>
    </location>
</feature>
<dbReference type="AlphaFoldDB" id="A0A2X0ML90"/>
<evidence type="ECO:0000256" key="1">
    <source>
        <dbReference type="RuleBase" id="RU366020"/>
    </source>
</evidence>
<evidence type="ECO:0000256" key="2">
    <source>
        <dbReference type="SAM" id="MobiDB-lite"/>
    </source>
</evidence>
<comment type="catalytic activity">
    <reaction evidence="1">
        <text>O-phospho-L-threonyl-[protein] + H2O = L-threonyl-[protein] + phosphate</text>
        <dbReference type="Rhea" id="RHEA:47004"/>
        <dbReference type="Rhea" id="RHEA-COMP:11060"/>
        <dbReference type="Rhea" id="RHEA-COMP:11605"/>
        <dbReference type="ChEBI" id="CHEBI:15377"/>
        <dbReference type="ChEBI" id="CHEBI:30013"/>
        <dbReference type="ChEBI" id="CHEBI:43474"/>
        <dbReference type="ChEBI" id="CHEBI:61977"/>
        <dbReference type="EC" id="3.1.3.16"/>
    </reaction>
</comment>
<dbReference type="Proteomes" id="UP000249723">
    <property type="component" value="Unassembled WGS sequence"/>
</dbReference>
<dbReference type="GO" id="GO:0004722">
    <property type="term" value="F:protein serine/threonine phosphatase activity"/>
    <property type="evidence" value="ECO:0007669"/>
    <property type="project" value="UniProtKB-EC"/>
</dbReference>
<dbReference type="FunFam" id="3.60.40.10:FF:000130">
    <property type="entry name" value="Related to PTC7-type 2C protein phosphatase"/>
    <property type="match status" value="1"/>
</dbReference>
<evidence type="ECO:0000259" key="3">
    <source>
        <dbReference type="PROSITE" id="PS51746"/>
    </source>
</evidence>
<comment type="similarity">
    <text evidence="1">Belongs to the PP2C family.</text>
</comment>
<dbReference type="STRING" id="289078.A0A2X0ML90"/>
<accession>A0A2X0ML90</accession>
<dbReference type="EMBL" id="FMWP01000014">
    <property type="protein sequence ID" value="SCZ90390.1"/>
    <property type="molecule type" value="Genomic_DNA"/>
</dbReference>
<reference evidence="5" key="1">
    <citation type="submission" date="2016-10" db="EMBL/GenBank/DDBJ databases">
        <authorList>
            <person name="Jeantristanb JTB J.-T."/>
            <person name="Ricardo R."/>
        </authorList>
    </citation>
    <scope>NUCLEOTIDE SEQUENCE [LARGE SCALE GENOMIC DNA]</scope>
</reference>
<sequence length="522" mass="55871">MSKSRQSLSTLASSLQLASLARVNPAARQVQAAQRSAVAATSAVQNHTRQNHRHASNAAVYRVVRDVQGSCFVVKRHRRHASTESAAASASASSNRRATSALGGPQRPSAPIAASTSSLPPNDPSWLLSSPHHHVSASRTTLSSDGPSSSSSAPSTSASTSTSSSAPVAASSGAAALFSSDHARSFPHHALPSFFGTSLSIARRGNLVFRNGAYGIPKAGREKDLATKGKEKADGETGELDHYLSVSIGEDAYFLRTDSLGVADGVGGWSGHAGANPARWSRKLMHHCSNELARYENVDDELFLRYYEVDPVEVLQRAFEKSLAECKDEGVIGSSTALLAVLRNDELRLANMGDCCCCIIRGNDYIFRSEEQQHSFNFPFQAGTTSKDTPIKDAQRFNIKVQKDDIVILSSDGLMDNLYDEDILEEVLRFVALTPAPTASSSGSALPGVTGPRYTLNRFSPQAVSEALSLRAKSVYEDPRAVSSPFQQRAVEEGIHFVGGKRDDITTLIGVVGELEASPDRR</sequence>
<protein>
    <recommendedName>
        <fullName evidence="1">Protein phosphatase</fullName>
        <ecNumber evidence="1">3.1.3.16</ecNumber>
    </recommendedName>
</protein>
<dbReference type="Gene3D" id="3.60.40.10">
    <property type="entry name" value="PPM-type phosphatase domain"/>
    <property type="match status" value="1"/>
</dbReference>
<feature type="compositionally biased region" description="Low complexity" evidence="2">
    <location>
        <begin position="83"/>
        <end position="101"/>
    </location>
</feature>
<dbReference type="InterPro" id="IPR039123">
    <property type="entry name" value="PPTC7"/>
</dbReference>
<dbReference type="SMART" id="SM00331">
    <property type="entry name" value="PP2C_SIG"/>
    <property type="match status" value="1"/>
</dbReference>
<dbReference type="InterPro" id="IPR036457">
    <property type="entry name" value="PPM-type-like_dom_sf"/>
</dbReference>
<keyword evidence="1" id="KW-0378">Hydrolase</keyword>
<dbReference type="PANTHER" id="PTHR12320">
    <property type="entry name" value="PROTEIN PHOSPHATASE 2C"/>
    <property type="match status" value="1"/>
</dbReference>
<dbReference type="EC" id="3.1.3.16" evidence="1"/>
<organism evidence="4 5">
    <name type="scientific">Microbotryum saponariae</name>
    <dbReference type="NCBI Taxonomy" id="289078"/>
    <lineage>
        <taxon>Eukaryota</taxon>
        <taxon>Fungi</taxon>
        <taxon>Dikarya</taxon>
        <taxon>Basidiomycota</taxon>
        <taxon>Pucciniomycotina</taxon>
        <taxon>Microbotryomycetes</taxon>
        <taxon>Microbotryales</taxon>
        <taxon>Microbotryaceae</taxon>
        <taxon>Microbotryum</taxon>
    </lineage>
</organism>
<feature type="domain" description="PPM-type phosphatase" evidence="3">
    <location>
        <begin position="237"/>
        <end position="512"/>
    </location>
</feature>
<comment type="cofactor">
    <cofactor evidence="1">
        <name>Mn(2+)</name>
        <dbReference type="ChEBI" id="CHEBI:29035"/>
    </cofactor>
</comment>
<dbReference type="GO" id="GO:0046872">
    <property type="term" value="F:metal ion binding"/>
    <property type="evidence" value="ECO:0007669"/>
    <property type="project" value="UniProtKB-UniRule"/>
</dbReference>
<dbReference type="Pfam" id="PF13672">
    <property type="entry name" value="PP2C_2"/>
    <property type="match status" value="1"/>
</dbReference>
<gene>
    <name evidence="4" type="ORF">BZ3500_MVSOF-1268-A1-R1_CHR1-3G01958</name>
</gene>
<dbReference type="InterPro" id="IPR001932">
    <property type="entry name" value="PPM-type_phosphatase-like_dom"/>
</dbReference>
<name>A0A2X0ML90_9BASI</name>
<feature type="compositionally biased region" description="Low complexity" evidence="2">
    <location>
        <begin position="138"/>
        <end position="166"/>
    </location>
</feature>
<keyword evidence="1" id="KW-0460">Magnesium</keyword>
<keyword evidence="5" id="KW-1185">Reference proteome</keyword>
<evidence type="ECO:0000313" key="4">
    <source>
        <dbReference type="EMBL" id="SCZ90390.1"/>
    </source>
</evidence>
<dbReference type="PROSITE" id="PS51746">
    <property type="entry name" value="PPM_2"/>
    <property type="match status" value="1"/>
</dbReference>
<dbReference type="SUPFAM" id="SSF81606">
    <property type="entry name" value="PP2C-like"/>
    <property type="match status" value="1"/>
</dbReference>